<evidence type="ECO:0000313" key="2">
    <source>
        <dbReference type="Proteomes" id="UP000240904"/>
    </source>
</evidence>
<reference evidence="1 2" key="1">
    <citation type="submission" date="2018-03" db="EMBL/GenBank/DDBJ databases">
        <title>Whole genome sequencing of Histamine producing bacteria.</title>
        <authorList>
            <person name="Butler K."/>
        </authorList>
    </citation>
    <scope>NUCLEOTIDE SEQUENCE [LARGE SCALE GENOMIC DNA]</scope>
    <source>
        <strain evidence="1 2">DSM 16190</strain>
    </source>
</reference>
<evidence type="ECO:0000313" key="1">
    <source>
        <dbReference type="EMBL" id="PSW06165.1"/>
    </source>
</evidence>
<accession>A0A2T3N1Q9</accession>
<protein>
    <submittedName>
        <fullName evidence="1">Chromosome replication protein</fullName>
    </submittedName>
</protein>
<gene>
    <name evidence="1" type="ORF">C9I89_06555</name>
</gene>
<dbReference type="OrthoDB" id="5956003at2"/>
<dbReference type="Proteomes" id="UP000240904">
    <property type="component" value="Unassembled WGS sequence"/>
</dbReference>
<comment type="caution">
    <text evidence="1">The sequence shown here is derived from an EMBL/GenBank/DDBJ whole genome shotgun (WGS) entry which is preliminary data.</text>
</comment>
<organism evidence="1 2">
    <name type="scientific">Photobacterium lipolyticum</name>
    <dbReference type="NCBI Taxonomy" id="266810"/>
    <lineage>
        <taxon>Bacteria</taxon>
        <taxon>Pseudomonadati</taxon>
        <taxon>Pseudomonadota</taxon>
        <taxon>Gammaproteobacteria</taxon>
        <taxon>Vibrionales</taxon>
        <taxon>Vibrionaceae</taxon>
        <taxon>Photobacterium</taxon>
    </lineage>
</organism>
<dbReference type="EMBL" id="PYMC01000003">
    <property type="protein sequence ID" value="PSW06165.1"/>
    <property type="molecule type" value="Genomic_DNA"/>
</dbReference>
<proteinExistence type="predicted"/>
<dbReference type="AlphaFoldDB" id="A0A2T3N1Q9"/>
<dbReference type="InterPro" id="IPR027417">
    <property type="entry name" value="P-loop_NTPase"/>
</dbReference>
<dbReference type="Gene3D" id="3.40.50.300">
    <property type="entry name" value="P-loop containing nucleotide triphosphate hydrolases"/>
    <property type="match status" value="1"/>
</dbReference>
<sequence length="95" mass="10440">MVALLVISNISNSSADLLILDEIGVQRGNDNEALTINTIVDNRSADGLPTGILTNLNYSELVKQLGERVIDRLKTNQAHWVEFNWPSYRSNASAA</sequence>
<keyword evidence="2" id="KW-1185">Reference proteome</keyword>
<name>A0A2T3N1Q9_9GAMM</name>